<feature type="compositionally biased region" description="Polar residues" evidence="1">
    <location>
        <begin position="640"/>
        <end position="653"/>
    </location>
</feature>
<feature type="transmembrane region" description="Helical" evidence="2">
    <location>
        <begin position="166"/>
        <end position="185"/>
    </location>
</feature>
<feature type="transmembrane region" description="Helical" evidence="2">
    <location>
        <begin position="72"/>
        <end position="95"/>
    </location>
</feature>
<sequence length="907" mass="99364">MARLSPLTRSRLSAKEAAEASALKVRFERRVRLSWLALFAERIWEGLLWPFVVVCAFLVFSLLGGWSVMPPLAHRLLLGAFGIALLVSFVPLVRLKLPNRAEALRRLERNANIKHRPASSYEDQLGATPPAETALLWAVHRRRLARLVAKLKPSWPAPRTDRQDPYAIRAALFLGLIVAALAAGGDATTRLASAFSPAASTATAAFSGSRWVTPPVYTSMAPIVLADGSEGVGAGNESFRALSVPERSQLIVRTHAPDGETVSLTVRKETDAEPKTIEPKTGGSAGLVEFNVGLMEPLTADVRIGGHTVAQWQFAMIEDAPPTINLMADPTTTPRGALRLVYGALDDYGVANAEARFELSAGEDQIFTAPRPDDAYEEDDLAETSPLFSPPVMPLQLPRTNAKKVEGKASQDLTAHPWAGLKVRMILVARDQAEQEGKSESYEFVLPERSFTKPLAKAVIEQRKTLVRQPAALSTVARALDALTIGGEKVNDDRVVYLSLRNAYWRLLNDDSREAVASVVDQLWDTALRIEEGDLPEAERELKNAQDALMKALQENAPAEEIKAKVEELRAALQRYLQALAQQQDKGATPPEQPQTGEELVSQQDLDKMLKGIEDLAQAGSKEMAERMLSELNDLLERLQTGTTPENAKQQRAQKMMKDLDEMASDQQKLLDDTFAEKRQQQGEGGGGDEFEVSPPQSQEFGQGMGMAPFFDQMPQSGQGGPKAQGQSGRQGDAPGGGQPQLGQPKGQPQGALSQLQERQKQLRNKLQQLIERMQAEGGDAQDKFEGAAEAMQDAEEAIGEPDLDRATQNQSLALDRMREGAQSMAQQMMENGEMQAGGKGPGNNGKDPLGRPDRSNRPDFGLSVQVPDEIDIQRAREVLDELRRRIGDPSRPTFELDYLDRLIRSF</sequence>
<feature type="region of interest" description="Disordered" evidence="1">
    <location>
        <begin position="582"/>
        <end position="602"/>
    </location>
</feature>
<feature type="region of interest" description="Disordered" evidence="1">
    <location>
        <begin position="678"/>
        <end position="869"/>
    </location>
</feature>
<feature type="transmembrane region" description="Helical" evidence="2">
    <location>
        <begin position="47"/>
        <end position="66"/>
    </location>
</feature>
<keyword evidence="2" id="KW-1133">Transmembrane helix</keyword>
<dbReference type="OrthoDB" id="8477685at2"/>
<dbReference type="AlphaFoldDB" id="A0A1E3W6I4"/>
<feature type="region of interest" description="Disordered" evidence="1">
    <location>
        <begin position="639"/>
        <end position="666"/>
    </location>
</feature>
<feature type="compositionally biased region" description="Acidic residues" evidence="1">
    <location>
        <begin position="793"/>
        <end position="802"/>
    </location>
</feature>
<name>A0A1E3W6I4_9HYPH</name>
<dbReference type="NCBIfam" id="TIGR02302">
    <property type="entry name" value="aProt_lowcomp"/>
    <property type="match status" value="1"/>
</dbReference>
<dbReference type="STRING" id="1774969.AUC69_06955"/>
<comment type="caution">
    <text evidence="3">The sequence shown here is derived from an EMBL/GenBank/DDBJ whole genome shotgun (WGS) entry which is preliminary data.</text>
</comment>
<evidence type="ECO:0000256" key="2">
    <source>
        <dbReference type="SAM" id="Phobius"/>
    </source>
</evidence>
<evidence type="ECO:0008006" key="5">
    <source>
        <dbReference type="Google" id="ProtNLM"/>
    </source>
</evidence>
<dbReference type="Proteomes" id="UP000094472">
    <property type="component" value="Unassembled WGS sequence"/>
</dbReference>
<feature type="compositionally biased region" description="Low complexity" evidence="1">
    <location>
        <begin position="741"/>
        <end position="757"/>
    </location>
</feature>
<dbReference type="Pfam" id="PF13779">
    <property type="entry name" value="DUF4175"/>
    <property type="match status" value="1"/>
</dbReference>
<keyword evidence="4" id="KW-1185">Reference proteome</keyword>
<evidence type="ECO:0000256" key="1">
    <source>
        <dbReference type="SAM" id="MobiDB-lite"/>
    </source>
</evidence>
<keyword evidence="2" id="KW-0812">Transmembrane</keyword>
<gene>
    <name evidence="3" type="ORF">AUC69_06955</name>
</gene>
<reference evidence="3 4" key="1">
    <citation type="journal article" date="2016" name="Environ. Microbiol.">
        <title>New Methyloceanibacter diversity from North Sea sediments includes methanotroph containing solely the soluble methane monooxygenase.</title>
        <authorList>
            <person name="Vekeman B."/>
            <person name="Kerckhof F.M."/>
            <person name="Cremers G."/>
            <person name="de Vos P."/>
            <person name="Vandamme P."/>
            <person name="Boon N."/>
            <person name="Op den Camp H.J."/>
            <person name="Heylen K."/>
        </authorList>
    </citation>
    <scope>NUCLEOTIDE SEQUENCE [LARGE SCALE GENOMIC DNA]</scope>
    <source>
        <strain evidence="3 4">R-67175</strain>
    </source>
</reference>
<organism evidence="3 4">
    <name type="scientific">Methyloceanibacter superfactus</name>
    <dbReference type="NCBI Taxonomy" id="1774969"/>
    <lineage>
        <taxon>Bacteria</taxon>
        <taxon>Pseudomonadati</taxon>
        <taxon>Pseudomonadota</taxon>
        <taxon>Alphaproteobacteria</taxon>
        <taxon>Hyphomicrobiales</taxon>
        <taxon>Hyphomicrobiaceae</taxon>
        <taxon>Methyloceanibacter</taxon>
    </lineage>
</organism>
<dbReference type="InterPro" id="IPR012683">
    <property type="entry name" value="CHP02302_TM"/>
</dbReference>
<feature type="compositionally biased region" description="Basic and acidic residues" evidence="1">
    <location>
        <begin position="849"/>
        <end position="858"/>
    </location>
</feature>
<accession>A0A1E3W6I4</accession>
<protein>
    <recommendedName>
        <fullName evidence="5">TIGR02302 family protein</fullName>
    </recommendedName>
</protein>
<proteinExistence type="predicted"/>
<dbReference type="EMBL" id="LPWF01000008">
    <property type="protein sequence ID" value="ODS01404.1"/>
    <property type="molecule type" value="Genomic_DNA"/>
</dbReference>
<evidence type="ECO:0000313" key="3">
    <source>
        <dbReference type="EMBL" id="ODS01404.1"/>
    </source>
</evidence>
<evidence type="ECO:0000313" key="4">
    <source>
        <dbReference type="Proteomes" id="UP000094472"/>
    </source>
</evidence>
<keyword evidence="2" id="KW-0472">Membrane</keyword>